<evidence type="ECO:0000256" key="1">
    <source>
        <dbReference type="SAM" id="Phobius"/>
    </source>
</evidence>
<keyword evidence="1" id="KW-0812">Transmembrane</keyword>
<dbReference type="EMBL" id="JAERWK010000003">
    <property type="protein sequence ID" value="MBM9466031.1"/>
    <property type="molecule type" value="Genomic_DNA"/>
</dbReference>
<accession>A0A939BXX4</accession>
<keyword evidence="1" id="KW-1133">Transmembrane helix</keyword>
<reference evidence="2" key="1">
    <citation type="submission" date="2021-01" db="EMBL/GenBank/DDBJ databases">
        <title>YIM 132084 draft genome.</title>
        <authorList>
            <person name="An D."/>
        </authorList>
    </citation>
    <scope>NUCLEOTIDE SEQUENCE</scope>
    <source>
        <strain evidence="2">YIM 132084</strain>
    </source>
</reference>
<gene>
    <name evidence="2" type="ORF">JL106_01895</name>
</gene>
<dbReference type="RefSeq" id="WP_205258995.1">
    <property type="nucleotide sequence ID" value="NZ_JAERWK010000003.1"/>
</dbReference>
<organism evidence="2 3">
    <name type="scientific">Nakamurella leprariae</name>
    <dbReference type="NCBI Taxonomy" id="2803911"/>
    <lineage>
        <taxon>Bacteria</taxon>
        <taxon>Bacillati</taxon>
        <taxon>Actinomycetota</taxon>
        <taxon>Actinomycetes</taxon>
        <taxon>Nakamurellales</taxon>
        <taxon>Nakamurellaceae</taxon>
        <taxon>Nakamurella</taxon>
    </lineage>
</organism>
<name>A0A939BXX4_9ACTN</name>
<protein>
    <recommendedName>
        <fullName evidence="4">SipW-cognate class signal peptide</fullName>
    </recommendedName>
</protein>
<dbReference type="InterPro" id="IPR023833">
    <property type="entry name" value="Signal_pept_SipW-depend-type"/>
</dbReference>
<dbReference type="Proteomes" id="UP000663792">
    <property type="component" value="Unassembled WGS sequence"/>
</dbReference>
<dbReference type="NCBIfam" id="TIGR04088">
    <property type="entry name" value="cognate_SipW"/>
    <property type="match status" value="1"/>
</dbReference>
<feature type="transmembrane region" description="Helical" evidence="1">
    <location>
        <begin position="21"/>
        <end position="40"/>
    </location>
</feature>
<keyword evidence="1" id="KW-0472">Membrane</keyword>
<evidence type="ECO:0000313" key="3">
    <source>
        <dbReference type="Proteomes" id="UP000663792"/>
    </source>
</evidence>
<comment type="caution">
    <text evidence="2">The sequence shown here is derived from an EMBL/GenBank/DDBJ whole genome shotgun (WGS) entry which is preliminary data.</text>
</comment>
<keyword evidence="3" id="KW-1185">Reference proteome</keyword>
<evidence type="ECO:0000313" key="2">
    <source>
        <dbReference type="EMBL" id="MBM9466031.1"/>
    </source>
</evidence>
<sequence length="218" mass="22004">MTQVQDATRSTRRQRRGKVRAVLAGCAALGVGAAVTLAAWTDTEWVFGGGQGDGDTVGTSTFNVQQNVFDGVGFTDRSATPGGQLRFAPGATSITPGDVITAPMQLQTEAGSDAGTVTLEPAALNGSDQALFDAVTYAAYTGLTAAECSAADLAGGTALVPDNSGLATGSADDAIALDADQGNVVDVCFVITLPDDAPNTLQGLTIAPAWEFSAESVE</sequence>
<proteinExistence type="predicted"/>
<evidence type="ECO:0008006" key="4">
    <source>
        <dbReference type="Google" id="ProtNLM"/>
    </source>
</evidence>
<dbReference type="AlphaFoldDB" id="A0A939BXX4"/>